<organism evidence="3 4">
    <name type="scientific">Bradyrhizobium erythrophlei</name>
    <dbReference type="NCBI Taxonomy" id="1437360"/>
    <lineage>
        <taxon>Bacteria</taxon>
        <taxon>Pseudomonadati</taxon>
        <taxon>Pseudomonadota</taxon>
        <taxon>Alphaproteobacteria</taxon>
        <taxon>Hyphomicrobiales</taxon>
        <taxon>Nitrobacteraceae</taxon>
        <taxon>Bradyrhizobium</taxon>
    </lineage>
</organism>
<dbReference type="SUPFAM" id="SSF56954">
    <property type="entry name" value="Outer membrane efflux proteins (OEP)"/>
    <property type="match status" value="1"/>
</dbReference>
<keyword evidence="2" id="KW-0472">Membrane</keyword>
<keyword evidence="2 3" id="KW-0449">Lipoprotein</keyword>
<dbReference type="PROSITE" id="PS51257">
    <property type="entry name" value="PROKAR_LIPOPROTEIN"/>
    <property type="match status" value="1"/>
</dbReference>
<dbReference type="Gene3D" id="1.20.1600.10">
    <property type="entry name" value="Outer membrane efflux proteins (OEP)"/>
    <property type="match status" value="1"/>
</dbReference>
<dbReference type="AlphaFoldDB" id="A0A1M7U752"/>
<keyword evidence="2" id="KW-0564">Palmitate</keyword>
<keyword evidence="2" id="KW-0812">Transmembrane</keyword>
<dbReference type="EMBL" id="LT670849">
    <property type="protein sequence ID" value="SHN78700.1"/>
    <property type="molecule type" value="Genomic_DNA"/>
</dbReference>
<evidence type="ECO:0000313" key="3">
    <source>
        <dbReference type="EMBL" id="SHN78700.1"/>
    </source>
</evidence>
<dbReference type="GO" id="GO:0015562">
    <property type="term" value="F:efflux transmembrane transporter activity"/>
    <property type="evidence" value="ECO:0007669"/>
    <property type="project" value="InterPro"/>
</dbReference>
<dbReference type="NCBIfam" id="TIGR01845">
    <property type="entry name" value="outer_NodT"/>
    <property type="match status" value="1"/>
</dbReference>
<evidence type="ECO:0000256" key="2">
    <source>
        <dbReference type="RuleBase" id="RU362097"/>
    </source>
</evidence>
<comment type="similarity">
    <text evidence="1 2">Belongs to the outer membrane factor (OMF) (TC 1.B.17) family.</text>
</comment>
<keyword evidence="2" id="KW-1134">Transmembrane beta strand</keyword>
<accession>A0A1M7U752</accession>
<dbReference type="PANTHER" id="PTHR30203">
    <property type="entry name" value="OUTER MEMBRANE CATION EFFLUX PROTEIN"/>
    <property type="match status" value="1"/>
</dbReference>
<dbReference type="InterPro" id="IPR010131">
    <property type="entry name" value="MdtP/NodT-like"/>
</dbReference>
<sequence length="516" mass="54910">MSATLFRVLLRNGSRSGVRIAVAVLGTAVAGCTVGPDFEAPKPPSVMRYTSPGETTAPGPDATKEVPRQAIALGEKVTANWWALFRSPQLDVLVKQAIAGNYTFESVRAKLEQAREAVTVAASALYPQVGLNAGASEQKQSAATFGLTPEVAPLPPSFNLFQVGPTASYTPDLFGQTHRRIEQQVALAEYQSDQLDAAYLALTGNTASRALQLAAAHSQLKALNDILAIDRQNVELVRKQRQTGTVPDSDVIVAESQLASDETLKPGLEQQLSLAKHALAVLIGRAPGNWSPPDFDLAAFALPHRLPVSIPSQLVHQRPDIQAAEAQLHAASAQIGIATAQLYPSITLSAGISASSLNGGELFSPGGLVWSVAAGLAQPIFDGGMREAERRAALAAFKESAADYQQTVLQAFGQVADILQALKHDTDLLVAQRRALSMASEAVRLQRINYGSGGSGIIGLLDAQRQYQQAQLGYVRAEAQRYQDTVQLLVAMGGGWWDQKLAFADVSSNPARNEPQ</sequence>
<dbReference type="RefSeq" id="WP_072826220.1">
    <property type="nucleotide sequence ID" value="NZ_LT670849.1"/>
</dbReference>
<name>A0A1M7U752_9BRAD</name>
<evidence type="ECO:0000256" key="1">
    <source>
        <dbReference type="ARBA" id="ARBA00007613"/>
    </source>
</evidence>
<dbReference type="Pfam" id="PF02321">
    <property type="entry name" value="OEP"/>
    <property type="match status" value="2"/>
</dbReference>
<protein>
    <submittedName>
        <fullName evidence="3">Efflux transporter, outer membrane factor (OMF) lipoprotein, NodT family</fullName>
    </submittedName>
</protein>
<dbReference type="Proteomes" id="UP000184096">
    <property type="component" value="Chromosome I"/>
</dbReference>
<dbReference type="GO" id="GO:0005886">
    <property type="term" value="C:plasma membrane"/>
    <property type="evidence" value="ECO:0007669"/>
    <property type="project" value="UniProtKB-SubCell"/>
</dbReference>
<proteinExistence type="inferred from homology"/>
<dbReference type="InterPro" id="IPR003423">
    <property type="entry name" value="OMP_efflux"/>
</dbReference>
<evidence type="ECO:0000313" key="4">
    <source>
        <dbReference type="Proteomes" id="UP000184096"/>
    </source>
</evidence>
<dbReference type="Gene3D" id="2.20.200.10">
    <property type="entry name" value="Outer membrane efflux proteins (OEP)"/>
    <property type="match status" value="1"/>
</dbReference>
<comment type="subcellular location">
    <subcellularLocation>
        <location evidence="2">Cell membrane</location>
        <topology evidence="2">Lipid-anchor</topology>
    </subcellularLocation>
</comment>
<keyword evidence="4" id="KW-1185">Reference proteome</keyword>
<dbReference type="PANTHER" id="PTHR30203:SF33">
    <property type="entry name" value="BLR4455 PROTEIN"/>
    <property type="match status" value="1"/>
</dbReference>
<gene>
    <name evidence="3" type="ORF">SAMN05444170_3755</name>
</gene>
<reference evidence="4" key="1">
    <citation type="submission" date="2016-11" db="EMBL/GenBank/DDBJ databases">
        <authorList>
            <person name="Varghese N."/>
            <person name="Submissions S."/>
        </authorList>
    </citation>
    <scope>NUCLEOTIDE SEQUENCE [LARGE SCALE GENOMIC DNA]</scope>
    <source>
        <strain evidence="4">GAS401</strain>
    </source>
</reference>